<sequence length="275" mass="27991">MAITAAPESGRTLNTQAGVGGETSIASGAVASAPDGTTSTVPGSVRPAADPGPTRPISDVIGGASPKLQPGAPDPTEFAEAASILRGAYSAETQVQPGAAAASGGSGISPPRGPGQPASSGSVPPSWRKPFLVKVREWFAEPGKKRNRVALTAGVAVVVVLLVAGGLYFATGPDKQKSQPVAGQPTTQAPVVWKPITNDRVSRVEAATTQVDGTIWVFGGVRSDGAVTALQEGYDPVIDSWKGGGRLAGQPGGARRLQDRRRQKRCHRSGLAGHQ</sequence>
<keyword evidence="2" id="KW-1133">Transmembrane helix</keyword>
<protein>
    <submittedName>
        <fullName evidence="3">Uncharacterized protein</fullName>
    </submittedName>
</protein>
<dbReference type="SUPFAM" id="SSF117281">
    <property type="entry name" value="Kelch motif"/>
    <property type="match status" value="1"/>
</dbReference>
<organism evidence="3 4">
    <name type="scientific">Mycobacterium stomatepiae</name>
    <dbReference type="NCBI Taxonomy" id="470076"/>
    <lineage>
        <taxon>Bacteria</taxon>
        <taxon>Bacillati</taxon>
        <taxon>Actinomycetota</taxon>
        <taxon>Actinomycetes</taxon>
        <taxon>Mycobacteriales</taxon>
        <taxon>Mycobacteriaceae</taxon>
        <taxon>Mycobacterium</taxon>
        <taxon>Mycobacterium simiae complex</taxon>
    </lineage>
</organism>
<accession>A0A7I7QDR0</accession>
<feature type="region of interest" description="Disordered" evidence="1">
    <location>
        <begin position="25"/>
        <end position="75"/>
    </location>
</feature>
<evidence type="ECO:0000256" key="1">
    <source>
        <dbReference type="SAM" id="MobiDB-lite"/>
    </source>
</evidence>
<dbReference type="Gene3D" id="2.120.10.80">
    <property type="entry name" value="Kelch-type beta propeller"/>
    <property type="match status" value="1"/>
</dbReference>
<feature type="region of interest" description="Disordered" evidence="1">
    <location>
        <begin position="95"/>
        <end position="126"/>
    </location>
</feature>
<feature type="compositionally biased region" description="Basic residues" evidence="1">
    <location>
        <begin position="258"/>
        <end position="268"/>
    </location>
</feature>
<dbReference type="Proteomes" id="UP000467130">
    <property type="component" value="Chromosome"/>
</dbReference>
<dbReference type="EMBL" id="AP022587">
    <property type="protein sequence ID" value="BBY24262.1"/>
    <property type="molecule type" value="Genomic_DNA"/>
</dbReference>
<evidence type="ECO:0000256" key="2">
    <source>
        <dbReference type="SAM" id="Phobius"/>
    </source>
</evidence>
<dbReference type="AlphaFoldDB" id="A0A7I7QDR0"/>
<keyword evidence="2" id="KW-0472">Membrane</keyword>
<name>A0A7I7QDR0_9MYCO</name>
<proteinExistence type="predicted"/>
<feature type="transmembrane region" description="Helical" evidence="2">
    <location>
        <begin position="149"/>
        <end position="170"/>
    </location>
</feature>
<evidence type="ECO:0000313" key="3">
    <source>
        <dbReference type="EMBL" id="BBY24262.1"/>
    </source>
</evidence>
<reference evidence="3 4" key="1">
    <citation type="journal article" date="2019" name="Emerg. Microbes Infect.">
        <title>Comprehensive subspecies identification of 175 nontuberculous mycobacteria species based on 7547 genomic profiles.</title>
        <authorList>
            <person name="Matsumoto Y."/>
            <person name="Kinjo T."/>
            <person name="Motooka D."/>
            <person name="Nabeya D."/>
            <person name="Jung N."/>
            <person name="Uechi K."/>
            <person name="Horii T."/>
            <person name="Iida T."/>
            <person name="Fujita J."/>
            <person name="Nakamura S."/>
        </authorList>
    </citation>
    <scope>NUCLEOTIDE SEQUENCE [LARGE SCALE GENOMIC DNA]</scope>
    <source>
        <strain evidence="3 4">JCM 17783</strain>
    </source>
</reference>
<evidence type="ECO:0000313" key="4">
    <source>
        <dbReference type="Proteomes" id="UP000467130"/>
    </source>
</evidence>
<feature type="region of interest" description="Disordered" evidence="1">
    <location>
        <begin position="1"/>
        <end position="20"/>
    </location>
</feature>
<dbReference type="InterPro" id="IPR015915">
    <property type="entry name" value="Kelch-typ_b-propeller"/>
</dbReference>
<dbReference type="KEGG" id="msto:MSTO_44670"/>
<keyword evidence="2" id="KW-0812">Transmembrane</keyword>
<feature type="region of interest" description="Disordered" evidence="1">
    <location>
        <begin position="245"/>
        <end position="275"/>
    </location>
</feature>
<gene>
    <name evidence="3" type="ORF">MSTO_44670</name>
</gene>
<keyword evidence="4" id="KW-1185">Reference proteome</keyword>